<evidence type="ECO:0000313" key="2">
    <source>
        <dbReference type="EMBL" id="MFD1888614.1"/>
    </source>
</evidence>
<comment type="caution">
    <text evidence="2">The sequence shown here is derived from an EMBL/GenBank/DDBJ whole genome shotgun (WGS) entry which is preliminary data.</text>
</comment>
<feature type="compositionally biased region" description="Low complexity" evidence="1">
    <location>
        <begin position="147"/>
        <end position="157"/>
    </location>
</feature>
<dbReference type="EMBL" id="JBHUFZ010000001">
    <property type="protein sequence ID" value="MFD1888614.1"/>
    <property type="molecule type" value="Genomic_DNA"/>
</dbReference>
<evidence type="ECO:0000313" key="3">
    <source>
        <dbReference type="Proteomes" id="UP001597326"/>
    </source>
</evidence>
<evidence type="ECO:0000256" key="1">
    <source>
        <dbReference type="SAM" id="MobiDB-lite"/>
    </source>
</evidence>
<proteinExistence type="predicted"/>
<sequence length="167" mass="17885">MGADEDAWVDAAPFRAHLEHVLASTGLSPDVVALAAGVSPTSVAALRQRRPRHRDRIRSRDARALLSLDPMDLGDLAGQQVRSLAARRAVAQLRATGCPSAWIAENSQVDRFTVEELRHGSLAWTTRLTSLRLQALAHRVAATRTRSAATPATRIAAMSPAPCPDAA</sequence>
<protein>
    <submittedName>
        <fullName evidence="2">Uncharacterized protein</fullName>
    </submittedName>
</protein>
<dbReference type="Proteomes" id="UP001597326">
    <property type="component" value="Unassembled WGS sequence"/>
</dbReference>
<keyword evidence="3" id="KW-1185">Reference proteome</keyword>
<name>A0ABW4RS45_9ACTN</name>
<accession>A0ABW4RS45</accession>
<feature type="region of interest" description="Disordered" evidence="1">
    <location>
        <begin position="147"/>
        <end position="167"/>
    </location>
</feature>
<organism evidence="2 3">
    <name type="scientific">Luteococcus peritonei</name>
    <dbReference type="NCBI Taxonomy" id="88874"/>
    <lineage>
        <taxon>Bacteria</taxon>
        <taxon>Bacillati</taxon>
        <taxon>Actinomycetota</taxon>
        <taxon>Actinomycetes</taxon>
        <taxon>Propionibacteriales</taxon>
        <taxon>Propionibacteriaceae</taxon>
        <taxon>Luteococcus</taxon>
    </lineage>
</organism>
<reference evidence="3" key="1">
    <citation type="journal article" date="2019" name="Int. J. Syst. Evol. Microbiol.">
        <title>The Global Catalogue of Microorganisms (GCM) 10K type strain sequencing project: providing services to taxonomists for standard genome sequencing and annotation.</title>
        <authorList>
            <consortium name="The Broad Institute Genomics Platform"/>
            <consortium name="The Broad Institute Genome Sequencing Center for Infectious Disease"/>
            <person name="Wu L."/>
            <person name="Ma J."/>
        </authorList>
    </citation>
    <scope>NUCLEOTIDE SEQUENCE [LARGE SCALE GENOMIC DNA]</scope>
    <source>
        <strain evidence="3">CAIM 431</strain>
    </source>
</reference>
<gene>
    <name evidence="2" type="ORF">ACFSCS_00225</name>
</gene>
<dbReference type="RefSeq" id="WP_343871683.1">
    <property type="nucleotide sequence ID" value="NZ_BAAAIX010000001.1"/>
</dbReference>